<reference evidence="8 9" key="1">
    <citation type="journal article" date="2014" name="BMC Genomics">
        <title>Genome sequencing of four Aureobasidium pullulans varieties: biotechnological potential, stress tolerance, and description of new species.</title>
        <authorList>
            <person name="Gostin Ar C."/>
            <person name="Ohm R.A."/>
            <person name="Kogej T."/>
            <person name="Sonjak S."/>
            <person name="Turk M."/>
            <person name="Zajc J."/>
            <person name="Zalar P."/>
            <person name="Grube M."/>
            <person name="Sun H."/>
            <person name="Han J."/>
            <person name="Sharma A."/>
            <person name="Chiniquy J."/>
            <person name="Ngan C.Y."/>
            <person name="Lipzen A."/>
            <person name="Barry K."/>
            <person name="Grigoriev I.V."/>
            <person name="Gunde-Cimerman N."/>
        </authorList>
    </citation>
    <scope>NUCLEOTIDE SEQUENCE [LARGE SCALE GENOMIC DNA]</scope>
    <source>
        <strain evidence="8 9">CBS 147.97</strain>
    </source>
</reference>
<dbReference type="PANTHER" id="PTHR11709">
    <property type="entry name" value="MULTI-COPPER OXIDASE"/>
    <property type="match status" value="1"/>
</dbReference>
<dbReference type="AlphaFoldDB" id="A0A074WJE8"/>
<evidence type="ECO:0000259" key="7">
    <source>
        <dbReference type="Pfam" id="PF07732"/>
    </source>
</evidence>
<keyword evidence="2" id="KW-0479">Metal-binding</keyword>
<evidence type="ECO:0000256" key="3">
    <source>
        <dbReference type="ARBA" id="ARBA00023002"/>
    </source>
</evidence>
<comment type="similarity">
    <text evidence="1">Belongs to the multicopper oxidase family.</text>
</comment>
<evidence type="ECO:0000256" key="1">
    <source>
        <dbReference type="ARBA" id="ARBA00010609"/>
    </source>
</evidence>
<proteinExistence type="inferred from homology"/>
<evidence type="ECO:0000313" key="9">
    <source>
        <dbReference type="Proteomes" id="UP000027730"/>
    </source>
</evidence>
<feature type="signal peptide" evidence="5">
    <location>
        <begin position="1"/>
        <end position="19"/>
    </location>
</feature>
<organism evidence="8 9">
    <name type="scientific">Aureobasidium namibiae CBS 147.97</name>
    <dbReference type="NCBI Taxonomy" id="1043004"/>
    <lineage>
        <taxon>Eukaryota</taxon>
        <taxon>Fungi</taxon>
        <taxon>Dikarya</taxon>
        <taxon>Ascomycota</taxon>
        <taxon>Pezizomycotina</taxon>
        <taxon>Dothideomycetes</taxon>
        <taxon>Dothideomycetidae</taxon>
        <taxon>Dothideales</taxon>
        <taxon>Saccotheciaceae</taxon>
        <taxon>Aureobasidium</taxon>
    </lineage>
</organism>
<dbReference type="HOGENOM" id="CLU_006504_8_3_1"/>
<feature type="domain" description="Plastocyanin-like" evidence="7">
    <location>
        <begin position="38"/>
        <end position="150"/>
    </location>
</feature>
<evidence type="ECO:0000256" key="2">
    <source>
        <dbReference type="ARBA" id="ARBA00022723"/>
    </source>
</evidence>
<gene>
    <name evidence="8" type="ORF">M436DRAFT_73261</name>
</gene>
<sequence>MLFLSIAIICLCSCFTVQAAVVSGHDASFTPDFSLRVSVKNITQGCFTRESVVVNGTSPGPTLRIKPNRVTWIRVYNDMADQNLTMHWHGLSQRMAVFSDGTPLSQWPIAPQHFFDYEILPRENHVGTSFYHSHIGVQAMTANGALVIEDICEPPYAYDEKRLVHVTDYFNKSDQAIEMDLTSSPFVWPCETMGLLVNGVGVGVGKQNDTRCELPVIDVLPGKTYRLRFIGATALSHLGSGQRFDVLQFETRDRPTVYRGYGFLRYTMPKINQLPPIPTSPPLSLPNITYNWLEYALRPLRPNRFPKASEITRRVYMTVQQFKNGSIYWAQNGNNWTDTSGRTPTLIDLYRRGDAAMPNHTRALKNNGWDRETRLWSAKTGEVPEIIIQNTGSLLQGYRPVLRDTTMVYRYGTAGVPGQTMSWRGWRLRVSDPGMSTGWVFGNSAAEITSIPFSNVTGYLDFNGNAYGSVSLYPQVLEYFASDRAES</sequence>
<dbReference type="InterPro" id="IPR045087">
    <property type="entry name" value="Cu-oxidase_fam"/>
</dbReference>
<dbReference type="PANTHER" id="PTHR11709:SF394">
    <property type="entry name" value="FI03373P-RELATED"/>
    <property type="match status" value="1"/>
</dbReference>
<dbReference type="RefSeq" id="XP_013427335.1">
    <property type="nucleotide sequence ID" value="XM_013571881.1"/>
</dbReference>
<name>A0A074WJE8_9PEZI</name>
<feature type="chain" id="PRO_5001702910" evidence="5">
    <location>
        <begin position="20"/>
        <end position="487"/>
    </location>
</feature>
<dbReference type="OrthoDB" id="2121828at2759"/>
<dbReference type="GO" id="GO:0005507">
    <property type="term" value="F:copper ion binding"/>
    <property type="evidence" value="ECO:0007669"/>
    <property type="project" value="InterPro"/>
</dbReference>
<dbReference type="SUPFAM" id="SSF49503">
    <property type="entry name" value="Cupredoxins"/>
    <property type="match status" value="2"/>
</dbReference>
<accession>A0A074WJE8</accession>
<dbReference type="EMBL" id="KL584710">
    <property type="protein sequence ID" value="KEQ73143.1"/>
    <property type="molecule type" value="Genomic_DNA"/>
</dbReference>
<dbReference type="InterPro" id="IPR001117">
    <property type="entry name" value="Cu-oxidase_2nd"/>
</dbReference>
<keyword evidence="5" id="KW-0732">Signal</keyword>
<dbReference type="Pfam" id="PF07732">
    <property type="entry name" value="Cu-oxidase_3"/>
    <property type="match status" value="1"/>
</dbReference>
<keyword evidence="9" id="KW-1185">Reference proteome</keyword>
<dbReference type="Proteomes" id="UP000027730">
    <property type="component" value="Unassembled WGS sequence"/>
</dbReference>
<dbReference type="GO" id="GO:0016491">
    <property type="term" value="F:oxidoreductase activity"/>
    <property type="evidence" value="ECO:0007669"/>
    <property type="project" value="UniProtKB-KW"/>
</dbReference>
<dbReference type="STRING" id="1043004.A0A074WJE8"/>
<dbReference type="InterPro" id="IPR008972">
    <property type="entry name" value="Cupredoxin"/>
</dbReference>
<feature type="domain" description="Plastocyanin-like" evidence="6">
    <location>
        <begin position="162"/>
        <end position="237"/>
    </location>
</feature>
<keyword evidence="3" id="KW-0560">Oxidoreductase</keyword>
<evidence type="ECO:0000259" key="6">
    <source>
        <dbReference type="Pfam" id="PF00394"/>
    </source>
</evidence>
<evidence type="ECO:0000313" key="8">
    <source>
        <dbReference type="EMBL" id="KEQ73143.1"/>
    </source>
</evidence>
<keyword evidence="4" id="KW-0186">Copper</keyword>
<dbReference type="Pfam" id="PF00394">
    <property type="entry name" value="Cu-oxidase"/>
    <property type="match status" value="1"/>
</dbReference>
<dbReference type="Gene3D" id="2.60.40.420">
    <property type="entry name" value="Cupredoxins - blue copper proteins"/>
    <property type="match status" value="3"/>
</dbReference>
<dbReference type="InterPro" id="IPR011707">
    <property type="entry name" value="Cu-oxidase-like_N"/>
</dbReference>
<protein>
    <submittedName>
        <fullName evidence="8">L-ascorbate oxidase</fullName>
    </submittedName>
</protein>
<dbReference type="GeneID" id="25415259"/>
<evidence type="ECO:0000256" key="5">
    <source>
        <dbReference type="SAM" id="SignalP"/>
    </source>
</evidence>
<evidence type="ECO:0000256" key="4">
    <source>
        <dbReference type="ARBA" id="ARBA00023008"/>
    </source>
</evidence>